<protein>
    <recommendedName>
        <fullName evidence="3">DUF2177 family protein</fullName>
    </recommendedName>
</protein>
<keyword evidence="1" id="KW-1133">Transmembrane helix</keyword>
<keyword evidence="1" id="KW-0472">Membrane</keyword>
<name>A0A6C0E3E5_9ZZZZ</name>
<feature type="transmembrane region" description="Helical" evidence="1">
    <location>
        <begin position="95"/>
        <end position="115"/>
    </location>
</feature>
<evidence type="ECO:0008006" key="3">
    <source>
        <dbReference type="Google" id="ProtNLM"/>
    </source>
</evidence>
<sequence>MYKLLITAIVFVIIDGIFLTMMKPYFENQVKLVQGSALKINITATILCYVFLIFGLYHFIIQPNKSVQDAFLFGIVIYAVYETTSRALLTKWKWTTVFIDTLWGGILFALTAWIMKKVVKITGLK</sequence>
<dbReference type="InterPro" id="IPR018687">
    <property type="entry name" value="DUF2177_membr"/>
</dbReference>
<reference evidence="2" key="1">
    <citation type="journal article" date="2020" name="Nature">
        <title>Giant virus diversity and host interactions through global metagenomics.</title>
        <authorList>
            <person name="Schulz F."/>
            <person name="Roux S."/>
            <person name="Paez-Espino D."/>
            <person name="Jungbluth S."/>
            <person name="Walsh D.A."/>
            <person name="Denef V.J."/>
            <person name="McMahon K.D."/>
            <person name="Konstantinidis K.T."/>
            <person name="Eloe-Fadrosh E.A."/>
            <person name="Kyrpides N.C."/>
            <person name="Woyke T."/>
        </authorList>
    </citation>
    <scope>NUCLEOTIDE SEQUENCE</scope>
    <source>
        <strain evidence="2">GVMAG-M-3300023179-116</strain>
    </source>
</reference>
<keyword evidence="1" id="KW-0812">Transmembrane</keyword>
<proteinExistence type="predicted"/>
<dbReference type="Pfam" id="PF09945">
    <property type="entry name" value="DUF2177"/>
    <property type="match status" value="1"/>
</dbReference>
<feature type="transmembrane region" description="Helical" evidence="1">
    <location>
        <begin position="38"/>
        <end position="59"/>
    </location>
</feature>
<organism evidence="2">
    <name type="scientific">viral metagenome</name>
    <dbReference type="NCBI Taxonomy" id="1070528"/>
    <lineage>
        <taxon>unclassified sequences</taxon>
        <taxon>metagenomes</taxon>
        <taxon>organismal metagenomes</taxon>
    </lineage>
</organism>
<accession>A0A6C0E3E5</accession>
<feature type="transmembrane region" description="Helical" evidence="1">
    <location>
        <begin position="71"/>
        <end position="89"/>
    </location>
</feature>
<evidence type="ECO:0000313" key="2">
    <source>
        <dbReference type="EMBL" id="QHT23242.1"/>
    </source>
</evidence>
<dbReference type="EMBL" id="MN739730">
    <property type="protein sequence ID" value="QHT23242.1"/>
    <property type="molecule type" value="Genomic_DNA"/>
</dbReference>
<evidence type="ECO:0000256" key="1">
    <source>
        <dbReference type="SAM" id="Phobius"/>
    </source>
</evidence>
<dbReference type="AlphaFoldDB" id="A0A6C0E3E5"/>